<keyword evidence="1" id="KW-1133">Transmembrane helix</keyword>
<comment type="caution">
    <text evidence="3">The sequence shown here is derived from an EMBL/GenBank/DDBJ whole genome shotgun (WGS) entry which is preliminary data.</text>
</comment>
<keyword evidence="4" id="KW-1185">Reference proteome</keyword>
<feature type="transmembrane region" description="Helical" evidence="1">
    <location>
        <begin position="177"/>
        <end position="198"/>
    </location>
</feature>
<dbReference type="Proteomes" id="UP000294656">
    <property type="component" value="Unassembled WGS sequence"/>
</dbReference>
<feature type="transmembrane region" description="Helical" evidence="1">
    <location>
        <begin position="52"/>
        <end position="77"/>
    </location>
</feature>
<reference evidence="3 4" key="1">
    <citation type="submission" date="2019-03" db="EMBL/GenBank/DDBJ databases">
        <title>Genomic Encyclopedia of Type Strains, Phase III (KMG-III): the genomes of soil and plant-associated and newly described type strains.</title>
        <authorList>
            <person name="Whitman W."/>
        </authorList>
    </citation>
    <scope>NUCLEOTIDE SEQUENCE [LARGE SCALE GENOMIC DNA]</scope>
    <source>
        <strain evidence="3 4">CECT 7378</strain>
    </source>
</reference>
<dbReference type="OrthoDB" id="9807591at2"/>
<dbReference type="AlphaFoldDB" id="A0A4R6MDD0"/>
<dbReference type="InterPro" id="IPR012429">
    <property type="entry name" value="HGSNAT_cat"/>
</dbReference>
<feature type="transmembrane region" description="Helical" evidence="1">
    <location>
        <begin position="21"/>
        <end position="40"/>
    </location>
</feature>
<accession>A0A4R6MDD0</accession>
<feature type="transmembrane region" description="Helical" evidence="1">
    <location>
        <begin position="113"/>
        <end position="132"/>
    </location>
</feature>
<evidence type="ECO:0000313" key="3">
    <source>
        <dbReference type="EMBL" id="TDO98720.1"/>
    </source>
</evidence>
<dbReference type="Pfam" id="PF07786">
    <property type="entry name" value="HGSNAT_cat"/>
    <property type="match status" value="1"/>
</dbReference>
<organism evidence="3 4">
    <name type="scientific">Marinomonas balearica</name>
    <dbReference type="NCBI Taxonomy" id="491947"/>
    <lineage>
        <taxon>Bacteria</taxon>
        <taxon>Pseudomonadati</taxon>
        <taxon>Pseudomonadota</taxon>
        <taxon>Gammaproteobacteria</taxon>
        <taxon>Oceanospirillales</taxon>
        <taxon>Oceanospirillaceae</taxon>
        <taxon>Marinomonas</taxon>
    </lineage>
</organism>
<evidence type="ECO:0000259" key="2">
    <source>
        <dbReference type="Pfam" id="PF07786"/>
    </source>
</evidence>
<name>A0A4R6MDD0_9GAMM</name>
<feature type="domain" description="Heparan-alpha-glucosaminide N-acetyltransferase catalytic" evidence="2">
    <location>
        <begin position="15"/>
        <end position="227"/>
    </location>
</feature>
<evidence type="ECO:0000313" key="4">
    <source>
        <dbReference type="Proteomes" id="UP000294656"/>
    </source>
</evidence>
<dbReference type="RefSeq" id="WP_133502951.1">
    <property type="nucleotide sequence ID" value="NZ_SNXC01000010.1"/>
</dbReference>
<dbReference type="EMBL" id="SNXC01000010">
    <property type="protein sequence ID" value="TDO98720.1"/>
    <property type="molecule type" value="Genomic_DNA"/>
</dbReference>
<feature type="transmembrane region" description="Helical" evidence="1">
    <location>
        <begin position="218"/>
        <end position="241"/>
    </location>
</feature>
<proteinExistence type="predicted"/>
<keyword evidence="1" id="KW-0472">Membrane</keyword>
<feature type="transmembrane region" description="Helical" evidence="1">
    <location>
        <begin position="139"/>
        <end position="157"/>
    </location>
</feature>
<evidence type="ECO:0000256" key="1">
    <source>
        <dbReference type="SAM" id="Phobius"/>
    </source>
</evidence>
<protein>
    <submittedName>
        <fullName evidence="3">Putative membrane protein</fullName>
    </submittedName>
</protein>
<keyword evidence="1" id="KW-0812">Transmembrane</keyword>
<gene>
    <name evidence="3" type="ORF">DFP79_1132</name>
</gene>
<sequence length="245" mass="28076">MLSLNLNQLHKPDNRSAFLDIYRGTAVLLMIVFHFCWDLRHFGYLDYSLTSPFWVGFRAVIVFLFLSAIGWSSYLAVQSGQPFSRFRKHMAVLLLAATSISLVTYIIFPKQWIFFGILHFIFLASIAVRPMARTPFISLALAVAIAAMYWLTDWFAFTDFKHVLYNDLNLPRKTVDIIAPIPWICAVFIGPIFGYLKIHTFRLPSNLITAGIAVMGRYALRVYLTHQIILFSLVATAHYLITKLT</sequence>
<feature type="transmembrane region" description="Helical" evidence="1">
    <location>
        <begin position="89"/>
        <end position="107"/>
    </location>
</feature>